<proteinExistence type="inferred from homology"/>
<evidence type="ECO:0000313" key="6">
    <source>
        <dbReference type="EMBL" id="KIY43118.1"/>
    </source>
</evidence>
<dbReference type="Proteomes" id="UP000054144">
    <property type="component" value="Unassembled WGS sequence"/>
</dbReference>
<dbReference type="Pfam" id="PF04939">
    <property type="entry name" value="RRS1"/>
    <property type="match status" value="1"/>
</dbReference>
<evidence type="ECO:0000256" key="3">
    <source>
        <dbReference type="ARBA" id="ARBA00022517"/>
    </source>
</evidence>
<gene>
    <name evidence="6" type="ORF">FISHEDRAFT_21214</name>
</gene>
<sequence length="77" mass="8314">MDVSSILADQAEKFKSVAVEKDIPLLVDTGLLTVVDPNPIDEDSYKDDLEGHLQSLARDGVQALFAGLFSLPTEQSP</sequence>
<comment type="function">
    <text evidence="5">Involved in ribosomal large subunit assembly.</text>
</comment>
<dbReference type="GO" id="GO:0042254">
    <property type="term" value="P:ribosome biogenesis"/>
    <property type="evidence" value="ECO:0007669"/>
    <property type="project" value="UniProtKB-KW"/>
</dbReference>
<evidence type="ECO:0000256" key="1">
    <source>
        <dbReference type="ARBA" id="ARBA00004123"/>
    </source>
</evidence>
<keyword evidence="7" id="KW-1185">Reference proteome</keyword>
<dbReference type="GO" id="GO:0005634">
    <property type="term" value="C:nucleus"/>
    <property type="evidence" value="ECO:0007669"/>
    <property type="project" value="UniProtKB-SubCell"/>
</dbReference>
<keyword evidence="4 5" id="KW-0539">Nucleus</keyword>
<evidence type="ECO:0000256" key="4">
    <source>
        <dbReference type="ARBA" id="ARBA00023242"/>
    </source>
</evidence>
<evidence type="ECO:0000256" key="2">
    <source>
        <dbReference type="ARBA" id="ARBA00010077"/>
    </source>
</evidence>
<comment type="similarity">
    <text evidence="2 5">Belongs to the RRS1 family.</text>
</comment>
<feature type="non-terminal residue" evidence="6">
    <location>
        <position position="77"/>
    </location>
</feature>
<name>A0A0D6ZZX4_9AGAR</name>
<comment type="subcellular location">
    <subcellularLocation>
        <location evidence="1 5">Nucleus</location>
    </subcellularLocation>
</comment>
<dbReference type="OrthoDB" id="28455at2759"/>
<accession>A0A0D6ZZX4</accession>
<organism evidence="6 7">
    <name type="scientific">Fistulina hepatica ATCC 64428</name>
    <dbReference type="NCBI Taxonomy" id="1128425"/>
    <lineage>
        <taxon>Eukaryota</taxon>
        <taxon>Fungi</taxon>
        <taxon>Dikarya</taxon>
        <taxon>Basidiomycota</taxon>
        <taxon>Agaricomycotina</taxon>
        <taxon>Agaricomycetes</taxon>
        <taxon>Agaricomycetidae</taxon>
        <taxon>Agaricales</taxon>
        <taxon>Fistulinaceae</taxon>
        <taxon>Fistulina</taxon>
    </lineage>
</organism>
<dbReference type="EMBL" id="KN882117">
    <property type="protein sequence ID" value="KIY43118.1"/>
    <property type="molecule type" value="Genomic_DNA"/>
</dbReference>
<evidence type="ECO:0000256" key="5">
    <source>
        <dbReference type="RuleBase" id="RU364132"/>
    </source>
</evidence>
<dbReference type="AlphaFoldDB" id="A0A0D6ZZX4"/>
<reference evidence="6 7" key="1">
    <citation type="journal article" date="2015" name="Fungal Genet. Biol.">
        <title>Evolution of novel wood decay mechanisms in Agaricales revealed by the genome sequences of Fistulina hepatica and Cylindrobasidium torrendii.</title>
        <authorList>
            <person name="Floudas D."/>
            <person name="Held B.W."/>
            <person name="Riley R."/>
            <person name="Nagy L.G."/>
            <person name="Koehler G."/>
            <person name="Ransdell A.S."/>
            <person name="Younus H."/>
            <person name="Chow J."/>
            <person name="Chiniquy J."/>
            <person name="Lipzen A."/>
            <person name="Tritt A."/>
            <person name="Sun H."/>
            <person name="Haridas S."/>
            <person name="LaButti K."/>
            <person name="Ohm R.A."/>
            <person name="Kues U."/>
            <person name="Blanchette R.A."/>
            <person name="Grigoriev I.V."/>
            <person name="Minto R.E."/>
            <person name="Hibbett D.S."/>
        </authorList>
    </citation>
    <scope>NUCLEOTIDE SEQUENCE [LARGE SCALE GENOMIC DNA]</scope>
    <source>
        <strain evidence="6 7">ATCC 64428</strain>
    </source>
</reference>
<protein>
    <recommendedName>
        <fullName evidence="5">Ribosome biogenesis regulatory protein</fullName>
    </recommendedName>
</protein>
<dbReference type="InterPro" id="IPR007023">
    <property type="entry name" value="Ribosom_reg"/>
</dbReference>
<keyword evidence="3 5" id="KW-0690">Ribosome biogenesis</keyword>
<evidence type="ECO:0000313" key="7">
    <source>
        <dbReference type="Proteomes" id="UP000054144"/>
    </source>
</evidence>